<dbReference type="Proteomes" id="UP000242180">
    <property type="component" value="Unassembled WGS sequence"/>
</dbReference>
<dbReference type="InterPro" id="IPR003126">
    <property type="entry name" value="Znf_UBR"/>
</dbReference>
<keyword evidence="3" id="KW-0862">Zinc</keyword>
<dbReference type="GO" id="GO:0005737">
    <property type="term" value="C:cytoplasm"/>
    <property type="evidence" value="ECO:0007669"/>
    <property type="project" value="TreeGrafter"/>
</dbReference>
<feature type="region of interest" description="Disordered" evidence="6">
    <location>
        <begin position="225"/>
        <end position="300"/>
    </location>
</feature>
<dbReference type="InterPro" id="IPR019787">
    <property type="entry name" value="Znf_PHD-finger"/>
</dbReference>
<protein>
    <recommendedName>
        <fullName evidence="11">UBR-type domain-containing protein</fullName>
    </recommendedName>
</protein>
<dbReference type="STRING" id="13706.A0A1X2H383"/>
<evidence type="ECO:0000256" key="4">
    <source>
        <dbReference type="PROSITE-ProRule" id="PRU00146"/>
    </source>
</evidence>
<dbReference type="InterPro" id="IPR040204">
    <property type="entry name" value="UBR7"/>
</dbReference>
<dbReference type="InterPro" id="IPR013083">
    <property type="entry name" value="Znf_RING/FYVE/PHD"/>
</dbReference>
<gene>
    <name evidence="9" type="ORF">BCR43DRAFT_497965</name>
</gene>
<dbReference type="FunCoup" id="A0A1X2H383">
    <property type="interactions" value="652"/>
</dbReference>
<evidence type="ECO:0000256" key="6">
    <source>
        <dbReference type="SAM" id="MobiDB-lite"/>
    </source>
</evidence>
<dbReference type="PANTHER" id="PTHR13513:SF9">
    <property type="entry name" value="E3 UBIQUITIN-PROTEIN LIGASE UBR7-RELATED"/>
    <property type="match status" value="1"/>
</dbReference>
<dbReference type="PROSITE" id="PS51157">
    <property type="entry name" value="ZF_UBR"/>
    <property type="match status" value="1"/>
</dbReference>
<organism evidence="9 10">
    <name type="scientific">Syncephalastrum racemosum</name>
    <name type="common">Filamentous fungus</name>
    <dbReference type="NCBI Taxonomy" id="13706"/>
    <lineage>
        <taxon>Eukaryota</taxon>
        <taxon>Fungi</taxon>
        <taxon>Fungi incertae sedis</taxon>
        <taxon>Mucoromycota</taxon>
        <taxon>Mucoromycotina</taxon>
        <taxon>Mucoromycetes</taxon>
        <taxon>Mucorales</taxon>
        <taxon>Syncephalastraceae</taxon>
        <taxon>Syncephalastrum</taxon>
    </lineage>
</organism>
<evidence type="ECO:0000313" key="9">
    <source>
        <dbReference type="EMBL" id="ORY92209.1"/>
    </source>
</evidence>
<dbReference type="OMA" id="GAMVYNH"/>
<evidence type="ECO:0000313" key="10">
    <source>
        <dbReference type="Proteomes" id="UP000242180"/>
    </source>
</evidence>
<dbReference type="EMBL" id="MCGN01000010">
    <property type="protein sequence ID" value="ORY92209.1"/>
    <property type="molecule type" value="Genomic_DNA"/>
</dbReference>
<keyword evidence="10" id="KW-1185">Reference proteome</keyword>
<dbReference type="CDD" id="cd19677">
    <property type="entry name" value="UBR-box_UBR7"/>
    <property type="match status" value="1"/>
</dbReference>
<dbReference type="Pfam" id="PF02207">
    <property type="entry name" value="zf-UBR"/>
    <property type="match status" value="1"/>
</dbReference>
<dbReference type="PANTHER" id="PTHR13513">
    <property type="entry name" value="E3 UBIQUITIN-PROTEIN LIGASE UBR7"/>
    <property type="match status" value="1"/>
</dbReference>
<dbReference type="Gene3D" id="3.30.40.10">
    <property type="entry name" value="Zinc/RING finger domain, C3HC4 (zinc finger)"/>
    <property type="match status" value="1"/>
</dbReference>
<dbReference type="SMART" id="SM00249">
    <property type="entry name" value="PHD"/>
    <property type="match status" value="1"/>
</dbReference>
<dbReference type="InterPro" id="IPR047506">
    <property type="entry name" value="UBR7-like_UBR-box"/>
</dbReference>
<dbReference type="AlphaFoldDB" id="A0A1X2H383"/>
<evidence type="ECO:0008006" key="11">
    <source>
        <dbReference type="Google" id="ProtNLM"/>
    </source>
</evidence>
<evidence type="ECO:0000256" key="5">
    <source>
        <dbReference type="PROSITE-ProRule" id="PRU00508"/>
    </source>
</evidence>
<dbReference type="SUPFAM" id="SSF57903">
    <property type="entry name" value="FYVE/PHD zinc finger"/>
    <property type="match status" value="1"/>
</dbReference>
<evidence type="ECO:0000259" key="7">
    <source>
        <dbReference type="PROSITE" id="PS50016"/>
    </source>
</evidence>
<name>A0A1X2H383_SYNRA</name>
<dbReference type="CDD" id="cd15542">
    <property type="entry name" value="PHD_UBR7"/>
    <property type="match status" value="1"/>
</dbReference>
<dbReference type="GO" id="GO:0061630">
    <property type="term" value="F:ubiquitin protein ligase activity"/>
    <property type="evidence" value="ECO:0007669"/>
    <property type="project" value="InterPro"/>
</dbReference>
<keyword evidence="2 4" id="KW-0863">Zinc-finger</keyword>
<dbReference type="PROSITE" id="PS50016">
    <property type="entry name" value="ZF_PHD_2"/>
    <property type="match status" value="1"/>
</dbReference>
<proteinExistence type="predicted"/>
<dbReference type="OrthoDB" id="5795902at2759"/>
<feature type="compositionally biased region" description="Basic and acidic residues" evidence="6">
    <location>
        <begin position="226"/>
        <end position="236"/>
    </location>
</feature>
<feature type="domain" description="UBR-type" evidence="8">
    <location>
        <begin position="47"/>
        <end position="119"/>
    </location>
</feature>
<evidence type="ECO:0000256" key="2">
    <source>
        <dbReference type="ARBA" id="ARBA00022771"/>
    </source>
</evidence>
<dbReference type="InParanoid" id="A0A1X2H383"/>
<dbReference type="SMART" id="SM00396">
    <property type="entry name" value="ZnF_UBR1"/>
    <property type="match status" value="1"/>
</dbReference>
<feature type="compositionally biased region" description="Basic and acidic residues" evidence="6">
    <location>
        <begin position="272"/>
        <end position="297"/>
    </location>
</feature>
<accession>A0A1X2H383</accession>
<comment type="caution">
    <text evidence="9">The sequence shown here is derived from an EMBL/GenBank/DDBJ whole genome shotgun (WGS) entry which is preliminary data.</text>
</comment>
<reference evidence="9 10" key="1">
    <citation type="submission" date="2016-07" db="EMBL/GenBank/DDBJ databases">
        <title>Pervasive Adenine N6-methylation of Active Genes in Fungi.</title>
        <authorList>
            <consortium name="DOE Joint Genome Institute"/>
            <person name="Mondo S.J."/>
            <person name="Dannebaum R.O."/>
            <person name="Kuo R.C."/>
            <person name="Labutti K."/>
            <person name="Haridas S."/>
            <person name="Kuo A."/>
            <person name="Salamov A."/>
            <person name="Ahrendt S.R."/>
            <person name="Lipzen A."/>
            <person name="Sullivan W."/>
            <person name="Andreopoulos W.B."/>
            <person name="Clum A."/>
            <person name="Lindquist E."/>
            <person name="Daum C."/>
            <person name="Ramamoorthy G.K."/>
            <person name="Gryganskyi A."/>
            <person name="Culley D."/>
            <person name="Magnuson J.K."/>
            <person name="James T.Y."/>
            <person name="O'Malley M.A."/>
            <person name="Stajich J.E."/>
            <person name="Spatafora J.W."/>
            <person name="Visel A."/>
            <person name="Grigoriev I.V."/>
        </authorList>
    </citation>
    <scope>NUCLEOTIDE SEQUENCE [LARGE SCALE GENOMIC DNA]</scope>
    <source>
        <strain evidence="9 10">NRRL 2496</strain>
    </source>
</reference>
<dbReference type="GO" id="GO:0008270">
    <property type="term" value="F:zinc ion binding"/>
    <property type="evidence" value="ECO:0007669"/>
    <property type="project" value="UniProtKB-KW"/>
</dbReference>
<dbReference type="InterPro" id="IPR001965">
    <property type="entry name" value="Znf_PHD"/>
</dbReference>
<dbReference type="InterPro" id="IPR011011">
    <property type="entry name" value="Znf_FYVE_PHD"/>
</dbReference>
<evidence type="ECO:0000256" key="1">
    <source>
        <dbReference type="ARBA" id="ARBA00022723"/>
    </source>
</evidence>
<sequence length="457" mass="52152">MEKDDSTIEKPETHNGFSEEVITAQEYIDRQTALEKEAQEVLPGKFEKCTFEQGYIRQALYACKTCTRSDDEPSGMCYSCSIACHSDHELLELFPKRNFRCDCGVPGKFGGTPCELSKGQQKATSDNDKNTYNHNFKGLYCRCNQFYDPEKEENEMYQCLVCEDWFHERCIGSIPEGIDDFDTYICRECTAQYPFLIQKPSRWCSIGLAKAMEPVHCWLLPPQKTEQAESEKHDGTEQTPETLPDMQISPPKEVQQQDANAAEPNQLAGQKRKTDEENIGSEKRPKNDEQARDDTGRKQNVIRGELDGVLKNTPSCNIVTIVGNDKADLFLQDGWRQHLCSCDNVSGVRMSMCALIIYGQCKNLLSKHAVQYLLKEEDTYEPEDDKDTGKSLMDLGMEQLNSVDRVKALEGIMAFQAMSGHLRDFLEDFRKTDKVVTEADIKRFFAEKRDEMSNRAE</sequence>
<keyword evidence="1" id="KW-0479">Metal-binding</keyword>
<evidence type="ECO:0000259" key="8">
    <source>
        <dbReference type="PROSITE" id="PS51157"/>
    </source>
</evidence>
<feature type="zinc finger region" description="UBR-type" evidence="5">
    <location>
        <begin position="47"/>
        <end position="119"/>
    </location>
</feature>
<feature type="domain" description="PHD-type" evidence="7">
    <location>
        <begin position="138"/>
        <end position="192"/>
    </location>
</feature>
<evidence type="ECO:0000256" key="3">
    <source>
        <dbReference type="ARBA" id="ARBA00022833"/>
    </source>
</evidence>